<feature type="domain" description="RecX first three-helical" evidence="8">
    <location>
        <begin position="67"/>
        <end position="105"/>
    </location>
</feature>
<comment type="function">
    <text evidence="5">Modulates RecA activity.</text>
</comment>
<dbReference type="GO" id="GO:0006282">
    <property type="term" value="P:regulation of DNA repair"/>
    <property type="evidence" value="ECO:0007669"/>
    <property type="project" value="UniProtKB-UniRule"/>
</dbReference>
<dbReference type="InterPro" id="IPR053926">
    <property type="entry name" value="RecX_HTH_1st"/>
</dbReference>
<dbReference type="PANTHER" id="PTHR33602">
    <property type="entry name" value="REGULATORY PROTEIN RECX FAMILY PROTEIN"/>
    <property type="match status" value="1"/>
</dbReference>
<keyword evidence="4 5" id="KW-0963">Cytoplasm</keyword>
<evidence type="ECO:0000256" key="4">
    <source>
        <dbReference type="ARBA" id="ARBA00022490"/>
    </source>
</evidence>
<evidence type="ECO:0000259" key="7">
    <source>
        <dbReference type="Pfam" id="PF21981"/>
    </source>
</evidence>
<comment type="similarity">
    <text evidence="2 5">Belongs to the RecX family.</text>
</comment>
<feature type="domain" description="RecX third three-helical" evidence="7">
    <location>
        <begin position="217"/>
        <end position="264"/>
    </location>
</feature>
<evidence type="ECO:0000313" key="9">
    <source>
        <dbReference type="EMBL" id="AXI08410.1"/>
    </source>
</evidence>
<evidence type="ECO:0000256" key="1">
    <source>
        <dbReference type="ARBA" id="ARBA00004496"/>
    </source>
</evidence>
<dbReference type="InterPro" id="IPR003783">
    <property type="entry name" value="Regulatory_RecX"/>
</dbReference>
<dbReference type="EMBL" id="CP024848">
    <property type="protein sequence ID" value="AXI08410.1"/>
    <property type="molecule type" value="Genomic_DNA"/>
</dbReference>
<reference evidence="10" key="1">
    <citation type="submission" date="2017-11" db="EMBL/GenBank/DDBJ databases">
        <authorList>
            <person name="Zhu W."/>
        </authorList>
    </citation>
    <scope>NUCLEOTIDE SEQUENCE [LARGE SCALE GENOMIC DNA]</scope>
    <source>
        <strain evidence="10">160</strain>
    </source>
</reference>
<evidence type="ECO:0000256" key="3">
    <source>
        <dbReference type="ARBA" id="ARBA00018111"/>
    </source>
</evidence>
<dbReference type="Gene3D" id="1.10.10.10">
    <property type="entry name" value="Winged helix-like DNA-binding domain superfamily/Winged helix DNA-binding domain"/>
    <property type="match status" value="4"/>
</dbReference>
<name>A0A345PEI0_9BACI</name>
<protein>
    <recommendedName>
        <fullName evidence="3 5">Regulatory protein RecX</fullName>
    </recommendedName>
</protein>
<dbReference type="Pfam" id="PF02631">
    <property type="entry name" value="RecX_HTH2"/>
    <property type="match status" value="1"/>
</dbReference>
<accession>A0A345PEI0</accession>
<dbReference type="Proteomes" id="UP000253908">
    <property type="component" value="Chromosome"/>
</dbReference>
<dbReference type="AlphaFoldDB" id="A0A345PEI0"/>
<sequence length="274" mass="32368">MHKITRITTQKKSKDRYNIYLDDGKGEKYGFSVDEAVLIEFHLRKNLEIDDEMITLLIKKDTLHKSYTQAIHFLSFRMRTKKEIYDYLVKKEVEAEHIKEIINKLLKDKLIDDKLFAEMFVRTRINTTSKGPMLIKKELIEKGVSASIASEAVQAYPYEVQFEKVSKWAEKKLNLKKKESFKKQIQQLQVTLIQKGFTQDVINDALAEIHEEKDEGEEWNAIIFQGEKLVKKHQRKFDGFELRNKVKEGLYRKGFSIELINRFLDEIMDESINN</sequence>
<evidence type="ECO:0000259" key="6">
    <source>
        <dbReference type="Pfam" id="PF02631"/>
    </source>
</evidence>
<gene>
    <name evidence="5" type="primary">recX</name>
    <name evidence="9" type="ORF">CUC15_05455</name>
</gene>
<dbReference type="GO" id="GO:0005737">
    <property type="term" value="C:cytoplasm"/>
    <property type="evidence" value="ECO:0007669"/>
    <property type="project" value="UniProtKB-SubCell"/>
</dbReference>
<dbReference type="InterPro" id="IPR053925">
    <property type="entry name" value="RecX_HTH_3rd"/>
</dbReference>
<dbReference type="KEGG" id="ocn:CUC15_05455"/>
<dbReference type="HAMAP" id="MF_01114">
    <property type="entry name" value="RecX"/>
    <property type="match status" value="1"/>
</dbReference>
<evidence type="ECO:0000256" key="2">
    <source>
        <dbReference type="ARBA" id="ARBA00009695"/>
    </source>
</evidence>
<evidence type="ECO:0000256" key="5">
    <source>
        <dbReference type="HAMAP-Rule" id="MF_01114"/>
    </source>
</evidence>
<feature type="domain" description="RecX third three-helical" evidence="7">
    <location>
        <begin position="159"/>
        <end position="206"/>
    </location>
</feature>
<proteinExistence type="inferred from homology"/>
<dbReference type="Pfam" id="PF21982">
    <property type="entry name" value="RecX_HTH1"/>
    <property type="match status" value="1"/>
</dbReference>
<evidence type="ECO:0000313" key="10">
    <source>
        <dbReference type="Proteomes" id="UP000253908"/>
    </source>
</evidence>
<dbReference type="Pfam" id="PF21981">
    <property type="entry name" value="RecX_HTH3"/>
    <property type="match status" value="2"/>
</dbReference>
<dbReference type="RefSeq" id="WP_114915704.1">
    <property type="nucleotide sequence ID" value="NZ_CP024848.1"/>
</dbReference>
<dbReference type="NCBIfam" id="NF010733">
    <property type="entry name" value="PRK14135.1"/>
    <property type="match status" value="1"/>
</dbReference>
<dbReference type="InterPro" id="IPR053924">
    <property type="entry name" value="RecX_HTH_2nd"/>
</dbReference>
<comment type="subcellular location">
    <subcellularLocation>
        <location evidence="1 5">Cytoplasm</location>
    </subcellularLocation>
</comment>
<organism evidence="9 10">
    <name type="scientific">Oceanobacillus zhaokaii</name>
    <dbReference type="NCBI Taxonomy" id="2052660"/>
    <lineage>
        <taxon>Bacteria</taxon>
        <taxon>Bacillati</taxon>
        <taxon>Bacillota</taxon>
        <taxon>Bacilli</taxon>
        <taxon>Bacillales</taxon>
        <taxon>Bacillaceae</taxon>
        <taxon>Oceanobacillus</taxon>
    </lineage>
</organism>
<dbReference type="InterPro" id="IPR036388">
    <property type="entry name" value="WH-like_DNA-bd_sf"/>
</dbReference>
<evidence type="ECO:0000259" key="8">
    <source>
        <dbReference type="Pfam" id="PF21982"/>
    </source>
</evidence>
<dbReference type="OrthoDB" id="5421057at2"/>
<dbReference type="PANTHER" id="PTHR33602:SF1">
    <property type="entry name" value="REGULATORY PROTEIN RECX FAMILY PROTEIN"/>
    <property type="match status" value="1"/>
</dbReference>
<feature type="domain" description="RecX second three-helical" evidence="6">
    <location>
        <begin position="112"/>
        <end position="152"/>
    </location>
</feature>
<keyword evidence="10" id="KW-1185">Reference proteome</keyword>